<organism evidence="5 6">
    <name type="scientific">Pristionchus pacificus</name>
    <name type="common">Parasitic nematode worm</name>
    <dbReference type="NCBI Taxonomy" id="54126"/>
    <lineage>
        <taxon>Eukaryota</taxon>
        <taxon>Metazoa</taxon>
        <taxon>Ecdysozoa</taxon>
        <taxon>Nematoda</taxon>
        <taxon>Chromadorea</taxon>
        <taxon>Rhabditida</taxon>
        <taxon>Rhabditina</taxon>
        <taxon>Diplogasteromorpha</taxon>
        <taxon>Diplogasteroidea</taxon>
        <taxon>Neodiplogasteridae</taxon>
        <taxon>Pristionchus</taxon>
    </lineage>
</organism>
<dbReference type="GO" id="GO:0005886">
    <property type="term" value="C:plasma membrane"/>
    <property type="evidence" value="ECO:0000318"/>
    <property type="project" value="GO_Central"/>
</dbReference>
<protein>
    <submittedName>
        <fullName evidence="5">Sprr-3</fullName>
    </submittedName>
</protein>
<evidence type="ECO:0000256" key="1">
    <source>
        <dbReference type="ARBA" id="ARBA00004370"/>
    </source>
</evidence>
<reference evidence="5" key="2">
    <citation type="submission" date="2022-06" db="UniProtKB">
        <authorList>
            <consortium name="EnsemblMetazoa"/>
        </authorList>
    </citation>
    <scope>IDENTIFICATION</scope>
    <source>
        <strain evidence="5">PS312</strain>
    </source>
</reference>
<evidence type="ECO:0000256" key="4">
    <source>
        <dbReference type="ARBA" id="ARBA00023136"/>
    </source>
</evidence>
<dbReference type="SUPFAM" id="SSF81321">
    <property type="entry name" value="Family A G protein-coupled receptor-like"/>
    <property type="match status" value="1"/>
</dbReference>
<dbReference type="InterPro" id="IPR053071">
    <property type="entry name" value="GPCR1-related_rcpt"/>
</dbReference>
<keyword evidence="6" id="KW-1185">Reference proteome</keyword>
<evidence type="ECO:0000313" key="6">
    <source>
        <dbReference type="Proteomes" id="UP000005239"/>
    </source>
</evidence>
<dbReference type="GO" id="GO:0007186">
    <property type="term" value="P:G protein-coupled receptor signaling pathway"/>
    <property type="evidence" value="ECO:0000318"/>
    <property type="project" value="GO_Central"/>
</dbReference>
<keyword evidence="3" id="KW-1133">Transmembrane helix</keyword>
<dbReference type="PROSITE" id="PS50262">
    <property type="entry name" value="G_PROTEIN_RECEP_F1_2"/>
    <property type="match status" value="1"/>
</dbReference>
<dbReference type="EnsemblMetazoa" id="PPA03337.1">
    <property type="protein sequence ID" value="PPA03337.1"/>
    <property type="gene ID" value="WBGene00092891"/>
</dbReference>
<dbReference type="Pfam" id="PF00646">
    <property type="entry name" value="F-box"/>
    <property type="match status" value="1"/>
</dbReference>
<evidence type="ECO:0000256" key="3">
    <source>
        <dbReference type="ARBA" id="ARBA00022989"/>
    </source>
</evidence>
<dbReference type="PROSITE" id="PS50181">
    <property type="entry name" value="FBOX"/>
    <property type="match status" value="1"/>
</dbReference>
<accession>A0A8R1Y8F2</accession>
<accession>A0A2A6BDV3</accession>
<evidence type="ECO:0000313" key="5">
    <source>
        <dbReference type="EnsemblMetazoa" id="PPA03337.1"/>
    </source>
</evidence>
<proteinExistence type="predicted"/>
<keyword evidence="4" id="KW-0472">Membrane</keyword>
<name>A0A2A6BDV3_PRIPA</name>
<sequence length="756" mass="86295">MIEDGGISDLATLGFCNLTEHRRNRGCNPYEIFDGFTNQCTLAYAMQFEDQDTDLAMKILYGILLPILVLLVIITNGVVILILRTQRISRSPVEPLFWMGISALCMAISPLPYTIYYYNLDHSSDGQHTEFLCILRKICMEELPFFFNTIITFLTLLLGIQRFIAVQFPLRSFDLCSQKMTKRAIRDYVDFTSFFGDEMEIFIIAFLLTLLISCINYGSESSILLHFCLDLTSSLDLSSSSSQSVHIWVARCSSAYTPLQLWIGRDRFSSFLSTMRLALLVIPSFSLIILTILLIRSLRDSSLSQISTQSNRCLQSRKSTSKTTVMLTVIIVLFLIARLPSTSLILLNQMSESFPTVSLFRYLNSLTHSFYLLPFANLVFITLHPLTFAVYLLMSRRFREALRNFLPSFLRFSDSTCPHLNSSKTAEKVPLNNKRFGSPMCGRCVKVQLLKQNLMVDKLPPELLSFLLSKLDRLSILNASLTSSKFRNSIIRHHSHFAFSPIIGLEIDGSSSSSLTIRSLCRQCASHSYPEQNYRIIEEKTIDNNEGEFHSILTSILLIPARSFDVTIKDVSSSILSIIKDIFIHRSTSSPLPIRSFCIKTMKGTDESSLHHIFHTFHKPKLMYLHIWNLSTLRWDSSAMSTARTVCLRSDVFASLPSNLRIRPFGDTTDEMRQEMKESVEGDETTIHLIQESNKSCEHKHLFQLNRMGIDHSLYRLCSSIDSDGKPVSFNSLKYHFKPSKDESTPKHRNFVIEFE</sequence>
<dbReference type="Gene3D" id="1.20.1070.10">
    <property type="entry name" value="Rhodopsin 7-helix transmembrane proteins"/>
    <property type="match status" value="1"/>
</dbReference>
<keyword evidence="2" id="KW-0812">Transmembrane</keyword>
<evidence type="ECO:0000256" key="2">
    <source>
        <dbReference type="ARBA" id="ARBA00022692"/>
    </source>
</evidence>
<comment type="subcellular location">
    <subcellularLocation>
        <location evidence="1">Membrane</location>
    </subcellularLocation>
</comment>
<dbReference type="AlphaFoldDB" id="A0A2A6BDV3"/>
<dbReference type="Proteomes" id="UP000005239">
    <property type="component" value="Unassembled WGS sequence"/>
</dbReference>
<dbReference type="InterPro" id="IPR001810">
    <property type="entry name" value="F-box_dom"/>
</dbReference>
<dbReference type="PANTHER" id="PTHR47023:SF3">
    <property type="entry name" value="G-PROTEIN COUPLED RECEPTORS FAMILY 1 PROFILE DOMAIN-CONTAINING PROTEIN"/>
    <property type="match status" value="1"/>
</dbReference>
<dbReference type="GO" id="GO:0008528">
    <property type="term" value="F:G protein-coupled peptide receptor activity"/>
    <property type="evidence" value="ECO:0000318"/>
    <property type="project" value="GO_Central"/>
</dbReference>
<dbReference type="PANTHER" id="PTHR47023">
    <property type="entry name" value="SEX PEPTIDE RECEPTOR"/>
    <property type="match status" value="1"/>
</dbReference>
<dbReference type="InterPro" id="IPR017452">
    <property type="entry name" value="GPCR_Rhodpsn_7TM"/>
</dbReference>
<gene>
    <name evidence="5" type="primary">WBGene00092891</name>
</gene>
<reference evidence="6" key="1">
    <citation type="journal article" date="2008" name="Nat. Genet.">
        <title>The Pristionchus pacificus genome provides a unique perspective on nematode lifestyle and parasitism.</title>
        <authorList>
            <person name="Dieterich C."/>
            <person name="Clifton S.W."/>
            <person name="Schuster L.N."/>
            <person name="Chinwalla A."/>
            <person name="Delehaunty K."/>
            <person name="Dinkelacker I."/>
            <person name="Fulton L."/>
            <person name="Fulton R."/>
            <person name="Godfrey J."/>
            <person name="Minx P."/>
            <person name="Mitreva M."/>
            <person name="Roeseler W."/>
            <person name="Tian H."/>
            <person name="Witte H."/>
            <person name="Yang S.P."/>
            <person name="Wilson R.K."/>
            <person name="Sommer R.J."/>
        </authorList>
    </citation>
    <scope>NUCLEOTIDE SEQUENCE [LARGE SCALE GENOMIC DNA]</scope>
    <source>
        <strain evidence="6">PS312</strain>
    </source>
</reference>